<feature type="compositionally biased region" description="Low complexity" evidence="1">
    <location>
        <begin position="23"/>
        <end position="35"/>
    </location>
</feature>
<feature type="region of interest" description="Disordered" evidence="1">
    <location>
        <begin position="23"/>
        <end position="106"/>
    </location>
</feature>
<proteinExistence type="predicted"/>
<keyword evidence="4" id="KW-1185">Reference proteome</keyword>
<reference evidence="3 4" key="1">
    <citation type="submission" date="2018-05" db="EMBL/GenBank/DDBJ databases">
        <title>Genomic Encyclopedia of Type Strains, Phase IV (KMG-IV): sequencing the most valuable type-strain genomes for metagenomic binning, comparative biology and taxonomic classification.</title>
        <authorList>
            <person name="Goeker M."/>
        </authorList>
    </citation>
    <scope>NUCLEOTIDE SEQUENCE [LARGE SCALE GENOMIC DNA]</scope>
    <source>
        <strain evidence="3 4">DSM 29661</strain>
    </source>
</reference>
<comment type="caution">
    <text evidence="3">The sequence shown here is derived from an EMBL/GenBank/DDBJ whole genome shotgun (WGS) entry which is preliminary data.</text>
</comment>
<dbReference type="RefSeq" id="WP_110390652.1">
    <property type="nucleotide sequence ID" value="NZ_QJKI01000008.1"/>
</dbReference>
<dbReference type="AlphaFoldDB" id="A0A318LC43"/>
<name>A0A318LC43_9NEIS</name>
<dbReference type="OrthoDB" id="10013702at2"/>
<evidence type="ECO:0000256" key="2">
    <source>
        <dbReference type="SAM" id="SignalP"/>
    </source>
</evidence>
<evidence type="ECO:0000256" key="1">
    <source>
        <dbReference type="SAM" id="MobiDB-lite"/>
    </source>
</evidence>
<feature type="compositionally biased region" description="Basic and acidic residues" evidence="1">
    <location>
        <begin position="57"/>
        <end position="76"/>
    </location>
</feature>
<evidence type="ECO:0000313" key="3">
    <source>
        <dbReference type="EMBL" id="PXX79197.1"/>
    </source>
</evidence>
<gene>
    <name evidence="3" type="ORF">DFR34_10889</name>
</gene>
<evidence type="ECO:0000313" key="4">
    <source>
        <dbReference type="Proteomes" id="UP000247555"/>
    </source>
</evidence>
<sequence>MKPSFLLFSLLALASAGAWAQRQGYPQPSYPQQHYPQPPSVQITINPAPVYQQPYRYDSRTDQWRRPPGWHEEAPGQRRGQRYQHPNEETWQRPPGWYDPPAGSHR</sequence>
<dbReference type="Proteomes" id="UP000247555">
    <property type="component" value="Unassembled WGS sequence"/>
</dbReference>
<evidence type="ECO:0008006" key="5">
    <source>
        <dbReference type="Google" id="ProtNLM"/>
    </source>
</evidence>
<dbReference type="EMBL" id="QJKI01000008">
    <property type="protein sequence ID" value="PXX79197.1"/>
    <property type="molecule type" value="Genomic_DNA"/>
</dbReference>
<accession>A0A318LC43</accession>
<protein>
    <recommendedName>
        <fullName evidence="5">YXWGXW repeat-containing protein</fullName>
    </recommendedName>
</protein>
<feature type="signal peptide" evidence="2">
    <location>
        <begin position="1"/>
        <end position="20"/>
    </location>
</feature>
<organism evidence="3 4">
    <name type="scientific">Rivihabitans pingtungensis</name>
    <dbReference type="NCBI Taxonomy" id="1054498"/>
    <lineage>
        <taxon>Bacteria</taxon>
        <taxon>Pseudomonadati</taxon>
        <taxon>Pseudomonadota</taxon>
        <taxon>Betaproteobacteria</taxon>
        <taxon>Neisseriales</taxon>
        <taxon>Aquaspirillaceae</taxon>
        <taxon>Rivihabitans</taxon>
    </lineage>
</organism>
<feature type="chain" id="PRO_5016353722" description="YXWGXW repeat-containing protein" evidence="2">
    <location>
        <begin position="21"/>
        <end position="106"/>
    </location>
</feature>
<keyword evidence="2" id="KW-0732">Signal</keyword>